<dbReference type="PROSITE" id="PS51375">
    <property type="entry name" value="PPR"/>
    <property type="match status" value="8"/>
</dbReference>
<dbReference type="EMBL" id="JAHRHJ020000002">
    <property type="protein sequence ID" value="KAH9327339.1"/>
    <property type="molecule type" value="Genomic_DNA"/>
</dbReference>
<evidence type="ECO:0008006" key="5">
    <source>
        <dbReference type="Google" id="ProtNLM"/>
    </source>
</evidence>
<feature type="repeat" description="PPR" evidence="2">
    <location>
        <begin position="470"/>
        <end position="504"/>
    </location>
</feature>
<feature type="repeat" description="PPR" evidence="2">
    <location>
        <begin position="330"/>
        <end position="364"/>
    </location>
</feature>
<reference evidence="3 4" key="1">
    <citation type="journal article" date="2021" name="Nat. Plants">
        <title>The Taxus genome provides insights into paclitaxel biosynthesis.</title>
        <authorList>
            <person name="Xiong X."/>
            <person name="Gou J."/>
            <person name="Liao Q."/>
            <person name="Li Y."/>
            <person name="Zhou Q."/>
            <person name="Bi G."/>
            <person name="Li C."/>
            <person name="Du R."/>
            <person name="Wang X."/>
            <person name="Sun T."/>
            <person name="Guo L."/>
            <person name="Liang H."/>
            <person name="Lu P."/>
            <person name="Wu Y."/>
            <person name="Zhang Z."/>
            <person name="Ro D.K."/>
            <person name="Shang Y."/>
            <person name="Huang S."/>
            <person name="Yan J."/>
        </authorList>
    </citation>
    <scope>NUCLEOTIDE SEQUENCE [LARGE SCALE GENOMIC DNA]</scope>
    <source>
        <strain evidence="3">Ta-2019</strain>
    </source>
</reference>
<dbReference type="Pfam" id="PF01535">
    <property type="entry name" value="PPR"/>
    <property type="match status" value="2"/>
</dbReference>
<dbReference type="OMA" id="SHRFFRW"/>
<dbReference type="Proteomes" id="UP000824469">
    <property type="component" value="Unassembled WGS sequence"/>
</dbReference>
<name>A0AA38GPP5_TAXCH</name>
<dbReference type="Gene3D" id="1.25.40.10">
    <property type="entry name" value="Tetratricopeptide repeat domain"/>
    <property type="match status" value="3"/>
</dbReference>
<dbReference type="SUPFAM" id="SSF81901">
    <property type="entry name" value="HCP-like"/>
    <property type="match status" value="1"/>
</dbReference>
<feature type="repeat" description="PPR" evidence="2">
    <location>
        <begin position="505"/>
        <end position="539"/>
    </location>
</feature>
<evidence type="ECO:0000313" key="3">
    <source>
        <dbReference type="EMBL" id="KAH9327339.1"/>
    </source>
</evidence>
<dbReference type="InterPro" id="IPR002885">
    <property type="entry name" value="PPR_rpt"/>
</dbReference>
<dbReference type="NCBIfam" id="TIGR00756">
    <property type="entry name" value="PPR"/>
    <property type="match status" value="9"/>
</dbReference>
<feature type="repeat" description="PPR" evidence="2">
    <location>
        <begin position="435"/>
        <end position="469"/>
    </location>
</feature>
<feature type="repeat" description="PPR" evidence="2">
    <location>
        <begin position="365"/>
        <end position="399"/>
    </location>
</feature>
<sequence>MSSSSFHAAFPLSGPLEPYSHQCYGCADVQAGQTLSKTLAQNYKNLWQKTMPVWSLRPDFGVPHRNYASRAVPSDLVSAEGMSVSHLDKSYSESGEDEEDEAIEKKQGNYLEVCEQFGSERSVDFGEVGRVFKVVEELFAMDRNMDAVLDQCGVNLSHSLVYHVLSRFSNARKPALRFFNWAGRQEGFSHNSLTYNMMMNILGRTKQFESMCELLEEMGKKKSVLTTETFEIAIKACAAGREMKKAVQIFTLMERYKFRVNINNFNFLLDALGRAKLAKEAQMLFERMRDKFPPDAKTYTVLLSGWCKVKNLIQAGKIWNDMLDEGFKPDLVTHNIMLEGLFMGKRKDDALKLFGLMKGNGPSPNTRSYTIVICALCKLHRMGEAQNFFVEMQEIDCPIDAAVYTCLITGYGNAKNLDQAYKLLLEMKERGISHDCQTYNALIKVTVDMYKPDEAAKLYEEMIQRDFKPTIHTYNMLMKLYFSTRKPERGFDIWNQMARNGCSPDVNSYTVFIGGLIREGRSQEACNYIEKMIDKGMRVPRFDNDKFIADCSRAGRPDIFEHPAEKMKQTGRLDVADVFIKYSQKMEKRAKKTKRRHVTPVGLWSSGEFGRLPRRQPRF</sequence>
<feature type="repeat" description="PPR" evidence="2">
    <location>
        <begin position="400"/>
        <end position="434"/>
    </location>
</feature>
<evidence type="ECO:0000313" key="4">
    <source>
        <dbReference type="Proteomes" id="UP000824469"/>
    </source>
</evidence>
<dbReference type="PANTHER" id="PTHR45613">
    <property type="entry name" value="PENTATRICOPEPTIDE REPEAT-CONTAINING PROTEIN"/>
    <property type="match status" value="1"/>
</dbReference>
<keyword evidence="4" id="KW-1185">Reference proteome</keyword>
<feature type="repeat" description="PPR" evidence="2">
    <location>
        <begin position="295"/>
        <end position="329"/>
    </location>
</feature>
<organism evidence="3 4">
    <name type="scientific">Taxus chinensis</name>
    <name type="common">Chinese yew</name>
    <name type="synonym">Taxus wallichiana var. chinensis</name>
    <dbReference type="NCBI Taxonomy" id="29808"/>
    <lineage>
        <taxon>Eukaryota</taxon>
        <taxon>Viridiplantae</taxon>
        <taxon>Streptophyta</taxon>
        <taxon>Embryophyta</taxon>
        <taxon>Tracheophyta</taxon>
        <taxon>Spermatophyta</taxon>
        <taxon>Pinopsida</taxon>
        <taxon>Pinidae</taxon>
        <taxon>Conifers II</taxon>
        <taxon>Cupressales</taxon>
        <taxon>Taxaceae</taxon>
        <taxon>Taxus</taxon>
    </lineage>
</organism>
<evidence type="ECO:0000256" key="2">
    <source>
        <dbReference type="PROSITE-ProRule" id="PRU00708"/>
    </source>
</evidence>
<proteinExistence type="predicted"/>
<dbReference type="Pfam" id="PF13041">
    <property type="entry name" value="PPR_2"/>
    <property type="match status" value="3"/>
</dbReference>
<dbReference type="PANTHER" id="PTHR45613:SF9">
    <property type="entry name" value="MITOCHONDRIAL GROUP I INTRON SPLICING FACTOR CCM1"/>
    <property type="match status" value="1"/>
</dbReference>
<accession>A0AA38GPP5</accession>
<gene>
    <name evidence="3" type="ORF">KI387_007517</name>
</gene>
<dbReference type="Pfam" id="PF12854">
    <property type="entry name" value="PPR_1"/>
    <property type="match status" value="1"/>
</dbReference>
<evidence type="ECO:0000256" key="1">
    <source>
        <dbReference type="ARBA" id="ARBA00022737"/>
    </source>
</evidence>
<protein>
    <recommendedName>
        <fullName evidence="5">Pentatricopeptide repeat-containing protein</fullName>
    </recommendedName>
</protein>
<keyword evidence="1" id="KW-0677">Repeat</keyword>
<feature type="repeat" description="PPR" evidence="2">
    <location>
        <begin position="191"/>
        <end position="225"/>
    </location>
</feature>
<dbReference type="InterPro" id="IPR011990">
    <property type="entry name" value="TPR-like_helical_dom_sf"/>
</dbReference>
<dbReference type="AlphaFoldDB" id="A0AA38GPP5"/>
<comment type="caution">
    <text evidence="3">The sequence shown here is derived from an EMBL/GenBank/DDBJ whole genome shotgun (WGS) entry which is preliminary data.</text>
</comment>